<dbReference type="PANTHER" id="PTHR23300">
    <property type="entry name" value="METHANETHIOL OXIDASE"/>
    <property type="match status" value="1"/>
</dbReference>
<protein>
    <recommendedName>
        <fullName evidence="5">Selenium-binding protein 1</fullName>
    </recommendedName>
</protein>
<organism evidence="3 4">
    <name type="scientific">Elysia crispata</name>
    <name type="common">lettuce slug</name>
    <dbReference type="NCBI Taxonomy" id="231223"/>
    <lineage>
        <taxon>Eukaryota</taxon>
        <taxon>Metazoa</taxon>
        <taxon>Spiralia</taxon>
        <taxon>Lophotrochozoa</taxon>
        <taxon>Mollusca</taxon>
        <taxon>Gastropoda</taxon>
        <taxon>Heterobranchia</taxon>
        <taxon>Euthyneura</taxon>
        <taxon>Panpulmonata</taxon>
        <taxon>Sacoglossa</taxon>
        <taxon>Placobranchoidea</taxon>
        <taxon>Plakobranchidae</taxon>
        <taxon>Elysia</taxon>
    </lineage>
</organism>
<dbReference type="Proteomes" id="UP001283361">
    <property type="component" value="Unassembled WGS sequence"/>
</dbReference>
<dbReference type="Pfam" id="PF05694">
    <property type="entry name" value="SBP56"/>
    <property type="match status" value="2"/>
</dbReference>
<dbReference type="EMBL" id="JAWDGP010001973">
    <property type="protein sequence ID" value="KAK3786359.1"/>
    <property type="molecule type" value="Genomic_DNA"/>
</dbReference>
<evidence type="ECO:0000313" key="3">
    <source>
        <dbReference type="EMBL" id="KAK3786359.1"/>
    </source>
</evidence>
<evidence type="ECO:0000313" key="4">
    <source>
        <dbReference type="Proteomes" id="UP001283361"/>
    </source>
</evidence>
<sequence>MRLPLCALELDEEVGDSNSDFLTWVTSVPGGGVESHLTNLIGRLDGKLIVSVTVKTDCANVYITFPYISSLVPFLCGERAQRPTDLPILVCRGALCACPLSTLRRYRSRSRRDRTSSSDKTIKPTVHSTLDLAPFTAQPSLVLDIVRSLNLCLLDTSRSTMAQDRLKALSPALTSCCKGPGYPSPLEAMRDGPVEKIVYLPCIHPPQSRRSKPDYLATVDVDPASPTYSKTLFQFRPDYSATVDVDPASPTYSKVIHRLLMPYNEDELHHSGWNACSSCHDDASRARNRLILPALNSDRIYVIDVGTDQREPKFHKIVEPSEVHSKTGLGAPHTTHCLGSGEVMISMIGDADGNATKSGFMLLDGNDFSIQGNWEKSHIPMGYDYWYQPRHDVMISTEWGAPRAWRCGFDPKDVETGVLL</sequence>
<evidence type="ECO:0008006" key="5">
    <source>
        <dbReference type="Google" id="ProtNLM"/>
    </source>
</evidence>
<accession>A0AAE1DX90</accession>
<keyword evidence="4" id="KW-1185">Reference proteome</keyword>
<evidence type="ECO:0000256" key="2">
    <source>
        <dbReference type="ARBA" id="ARBA00023266"/>
    </source>
</evidence>
<comment type="similarity">
    <text evidence="1">Belongs to the selenium-binding protein family.</text>
</comment>
<dbReference type="GO" id="GO:0008430">
    <property type="term" value="F:selenium binding"/>
    <property type="evidence" value="ECO:0007669"/>
    <property type="project" value="InterPro"/>
</dbReference>
<reference evidence="3" key="1">
    <citation type="journal article" date="2023" name="G3 (Bethesda)">
        <title>A reference genome for the long-term kleptoplast-retaining sea slug Elysia crispata morphotype clarki.</title>
        <authorList>
            <person name="Eastman K.E."/>
            <person name="Pendleton A.L."/>
            <person name="Shaikh M.A."/>
            <person name="Suttiyut T."/>
            <person name="Ogas R."/>
            <person name="Tomko P."/>
            <person name="Gavelis G."/>
            <person name="Widhalm J.R."/>
            <person name="Wisecaver J.H."/>
        </authorList>
    </citation>
    <scope>NUCLEOTIDE SEQUENCE</scope>
    <source>
        <strain evidence="3">ECLA1</strain>
    </source>
</reference>
<proteinExistence type="inferred from homology"/>
<gene>
    <name evidence="3" type="ORF">RRG08_022980</name>
</gene>
<dbReference type="AlphaFoldDB" id="A0AAE1DX90"/>
<dbReference type="InterPro" id="IPR008826">
    <property type="entry name" value="Se-bd"/>
</dbReference>
<comment type="caution">
    <text evidence="3">The sequence shown here is derived from an EMBL/GenBank/DDBJ whole genome shotgun (WGS) entry which is preliminary data.</text>
</comment>
<name>A0AAE1DX90_9GAST</name>
<keyword evidence="2" id="KW-0711">Selenium</keyword>
<evidence type="ECO:0000256" key="1">
    <source>
        <dbReference type="ARBA" id="ARBA00005606"/>
    </source>
</evidence>
<dbReference type="PANTHER" id="PTHR23300:SF0">
    <property type="entry name" value="METHANETHIOL OXIDASE"/>
    <property type="match status" value="1"/>
</dbReference>